<dbReference type="EMBL" id="BMNZ01000009">
    <property type="protein sequence ID" value="GGN07861.1"/>
    <property type="molecule type" value="Genomic_DNA"/>
</dbReference>
<keyword evidence="2" id="KW-1185">Reference proteome</keyword>
<evidence type="ECO:0000313" key="1">
    <source>
        <dbReference type="EMBL" id="GGN07861.1"/>
    </source>
</evidence>
<accession>A0ABQ2IGP7</accession>
<evidence type="ECO:0000313" key="2">
    <source>
        <dbReference type="Proteomes" id="UP000623461"/>
    </source>
</evidence>
<protein>
    <submittedName>
        <fullName evidence="1">Uncharacterized protein</fullName>
    </submittedName>
</protein>
<organism evidence="1 2">
    <name type="scientific">Terrabacter tumescens</name>
    <dbReference type="NCBI Taxonomy" id="60443"/>
    <lineage>
        <taxon>Bacteria</taxon>
        <taxon>Bacillati</taxon>
        <taxon>Actinomycetota</taxon>
        <taxon>Actinomycetes</taxon>
        <taxon>Micrococcales</taxon>
        <taxon>Intrasporangiaceae</taxon>
        <taxon>Terrabacter</taxon>
    </lineage>
</organism>
<comment type="caution">
    <text evidence="1">The sequence shown here is derived from an EMBL/GenBank/DDBJ whole genome shotgun (WGS) entry which is preliminary data.</text>
</comment>
<gene>
    <name evidence="1" type="ORF">GCM10009721_39360</name>
</gene>
<proteinExistence type="predicted"/>
<name>A0ABQ2IGP7_9MICO</name>
<reference evidence="2" key="1">
    <citation type="journal article" date="2019" name="Int. J. Syst. Evol. Microbiol.">
        <title>The Global Catalogue of Microorganisms (GCM) 10K type strain sequencing project: providing services to taxonomists for standard genome sequencing and annotation.</title>
        <authorList>
            <consortium name="The Broad Institute Genomics Platform"/>
            <consortium name="The Broad Institute Genome Sequencing Center for Infectious Disease"/>
            <person name="Wu L."/>
            <person name="Ma J."/>
        </authorList>
    </citation>
    <scope>NUCLEOTIDE SEQUENCE [LARGE SCALE GENOMIC DNA]</scope>
    <source>
        <strain evidence="2">JCM 1365</strain>
    </source>
</reference>
<dbReference type="Proteomes" id="UP000623461">
    <property type="component" value="Unassembled WGS sequence"/>
</dbReference>
<sequence>MIRASRGAGHAAYVPVVRRPGLASVMRFPRAYAVWPGDEGDERHAATAVTFTKRLLTRQ</sequence>